<keyword evidence="2" id="KW-1185">Reference proteome</keyword>
<dbReference type="InterPro" id="IPR032675">
    <property type="entry name" value="LRR_dom_sf"/>
</dbReference>
<dbReference type="Proteomes" id="UP001211065">
    <property type="component" value="Unassembled WGS sequence"/>
</dbReference>
<evidence type="ECO:0000313" key="2">
    <source>
        <dbReference type="Proteomes" id="UP001211065"/>
    </source>
</evidence>
<organism evidence="1 2">
    <name type="scientific">Clydaea vesicula</name>
    <dbReference type="NCBI Taxonomy" id="447962"/>
    <lineage>
        <taxon>Eukaryota</taxon>
        <taxon>Fungi</taxon>
        <taxon>Fungi incertae sedis</taxon>
        <taxon>Chytridiomycota</taxon>
        <taxon>Chytridiomycota incertae sedis</taxon>
        <taxon>Chytridiomycetes</taxon>
        <taxon>Lobulomycetales</taxon>
        <taxon>Lobulomycetaceae</taxon>
        <taxon>Clydaea</taxon>
    </lineage>
</organism>
<comment type="caution">
    <text evidence="1">The sequence shown here is derived from an EMBL/GenBank/DDBJ whole genome shotgun (WGS) entry which is preliminary data.</text>
</comment>
<dbReference type="AlphaFoldDB" id="A0AAD5XRN2"/>
<accession>A0AAD5XRN2</accession>
<protein>
    <submittedName>
        <fullName evidence="1">Uncharacterized protein</fullName>
    </submittedName>
</protein>
<name>A0AAD5XRN2_9FUNG</name>
<reference evidence="1" key="1">
    <citation type="submission" date="2020-05" db="EMBL/GenBank/DDBJ databases">
        <title>Phylogenomic resolution of chytrid fungi.</title>
        <authorList>
            <person name="Stajich J.E."/>
            <person name="Amses K."/>
            <person name="Simmons R."/>
            <person name="Seto K."/>
            <person name="Myers J."/>
            <person name="Bonds A."/>
            <person name="Quandt C.A."/>
            <person name="Barry K."/>
            <person name="Liu P."/>
            <person name="Grigoriev I."/>
            <person name="Longcore J.E."/>
            <person name="James T.Y."/>
        </authorList>
    </citation>
    <scope>NUCLEOTIDE SEQUENCE</scope>
    <source>
        <strain evidence="1">JEL0476</strain>
    </source>
</reference>
<feature type="non-terminal residue" evidence="1">
    <location>
        <position position="1"/>
    </location>
</feature>
<dbReference type="EMBL" id="JADGJW010002273">
    <property type="protein sequence ID" value="KAJ3198747.1"/>
    <property type="molecule type" value="Genomic_DNA"/>
</dbReference>
<sequence length="165" mass="19237">SDEKQFSGILPLECLSLNNDRCSARYDGVNLDVCLNSLSNCKNLKILKLKYENIDWKKITQFLKSSGKNLEKIYFEMIGLEYVTDAEYEDVWSNCPLLRDFTYSSYSGIFSKLVFFIMFFVGSYEVTVEAAEKFKKHCKNLEYIGAYRLNPQVKEKFMQLGCKTR</sequence>
<evidence type="ECO:0000313" key="1">
    <source>
        <dbReference type="EMBL" id="KAJ3198747.1"/>
    </source>
</evidence>
<dbReference type="Gene3D" id="3.80.10.10">
    <property type="entry name" value="Ribonuclease Inhibitor"/>
    <property type="match status" value="1"/>
</dbReference>
<gene>
    <name evidence="1" type="ORF">HK099_003472</name>
</gene>
<dbReference type="SUPFAM" id="SSF52047">
    <property type="entry name" value="RNI-like"/>
    <property type="match status" value="1"/>
</dbReference>
<proteinExistence type="predicted"/>